<reference evidence="2" key="2">
    <citation type="submission" date="2015-01" db="EMBL/GenBank/DDBJ databases">
        <title>Evolutionary Origins and Diversification of the Mycorrhizal Mutualists.</title>
        <authorList>
            <consortium name="DOE Joint Genome Institute"/>
            <consortium name="Mycorrhizal Genomics Consortium"/>
            <person name="Kohler A."/>
            <person name="Kuo A."/>
            <person name="Nagy L.G."/>
            <person name="Floudas D."/>
            <person name="Copeland A."/>
            <person name="Barry K.W."/>
            <person name="Cichocki N."/>
            <person name="Veneault-Fourrey C."/>
            <person name="LaButti K."/>
            <person name="Lindquist E.A."/>
            <person name="Lipzen A."/>
            <person name="Lundell T."/>
            <person name="Morin E."/>
            <person name="Murat C."/>
            <person name="Riley R."/>
            <person name="Ohm R."/>
            <person name="Sun H."/>
            <person name="Tunlid A."/>
            <person name="Henrissat B."/>
            <person name="Grigoriev I.V."/>
            <person name="Hibbett D.S."/>
            <person name="Martin F."/>
        </authorList>
    </citation>
    <scope>NUCLEOTIDE SEQUENCE [LARGE SCALE GENOMIC DNA]</scope>
    <source>
        <strain evidence="2">h7</strain>
    </source>
</reference>
<evidence type="ECO:0000313" key="2">
    <source>
        <dbReference type="Proteomes" id="UP000053424"/>
    </source>
</evidence>
<reference evidence="1 2" key="1">
    <citation type="submission" date="2014-04" db="EMBL/GenBank/DDBJ databases">
        <authorList>
            <consortium name="DOE Joint Genome Institute"/>
            <person name="Kuo A."/>
            <person name="Gay G."/>
            <person name="Dore J."/>
            <person name="Kohler A."/>
            <person name="Nagy L.G."/>
            <person name="Floudas D."/>
            <person name="Copeland A."/>
            <person name="Barry K.W."/>
            <person name="Cichocki N."/>
            <person name="Veneault-Fourrey C."/>
            <person name="LaButti K."/>
            <person name="Lindquist E.A."/>
            <person name="Lipzen A."/>
            <person name="Lundell T."/>
            <person name="Morin E."/>
            <person name="Murat C."/>
            <person name="Sun H."/>
            <person name="Tunlid A."/>
            <person name="Henrissat B."/>
            <person name="Grigoriev I.V."/>
            <person name="Hibbett D.S."/>
            <person name="Martin F."/>
            <person name="Nordberg H.P."/>
            <person name="Cantor M.N."/>
            <person name="Hua S.X."/>
        </authorList>
    </citation>
    <scope>NUCLEOTIDE SEQUENCE [LARGE SCALE GENOMIC DNA]</scope>
    <source>
        <strain evidence="2">h7</strain>
    </source>
</reference>
<proteinExistence type="predicted"/>
<name>A0A0C3CHC0_HEBCY</name>
<evidence type="ECO:0000313" key="1">
    <source>
        <dbReference type="EMBL" id="KIM43559.1"/>
    </source>
</evidence>
<organism evidence="1 2">
    <name type="scientific">Hebeloma cylindrosporum</name>
    <dbReference type="NCBI Taxonomy" id="76867"/>
    <lineage>
        <taxon>Eukaryota</taxon>
        <taxon>Fungi</taxon>
        <taxon>Dikarya</taxon>
        <taxon>Basidiomycota</taxon>
        <taxon>Agaricomycotina</taxon>
        <taxon>Agaricomycetes</taxon>
        <taxon>Agaricomycetidae</taxon>
        <taxon>Agaricales</taxon>
        <taxon>Agaricineae</taxon>
        <taxon>Hymenogastraceae</taxon>
        <taxon>Hebeloma</taxon>
    </lineage>
</organism>
<dbReference type="Proteomes" id="UP000053424">
    <property type="component" value="Unassembled WGS sequence"/>
</dbReference>
<keyword evidence="2" id="KW-1185">Reference proteome</keyword>
<sequence>MAARQAARPVSWLLRTRRPFKTRCLRPSHITLFFKQLPRVVTDWAERDTDSDVPTCKTASAVPPWHPILWKHGFRAHGLQLPSRYPSEVDIRERADSPLCVKGRGRLCTSWDGTIARTSLT</sequence>
<protein>
    <submittedName>
        <fullName evidence="1">Uncharacterized protein</fullName>
    </submittedName>
</protein>
<dbReference type="EMBL" id="KN831775">
    <property type="protein sequence ID" value="KIM43559.1"/>
    <property type="molecule type" value="Genomic_DNA"/>
</dbReference>
<dbReference type="AlphaFoldDB" id="A0A0C3CHC0"/>
<gene>
    <name evidence="1" type="ORF">M413DRAFT_443486</name>
</gene>
<dbReference type="HOGENOM" id="CLU_2038362_0_0_1"/>
<accession>A0A0C3CHC0</accession>